<evidence type="ECO:0000313" key="2">
    <source>
        <dbReference type="Proteomes" id="UP000325081"/>
    </source>
</evidence>
<evidence type="ECO:0000313" key="1">
    <source>
        <dbReference type="EMBL" id="GER31653.1"/>
    </source>
</evidence>
<sequence length="145" mass="16230">MEQEISLDQEEYFGIMLGLPGLFLADPDLSLRQNKVLDYADRLVKKQMRAVWLFREAAAKHGGILCEGGPGDGCGHEILRHQLLLSGLKLLTEILAWQKENTYFTEINNVHTVRFLTCLTKGNYVKSSSVVPPSLGTLLLSNSRK</sequence>
<organism evidence="1 2">
    <name type="scientific">Striga asiatica</name>
    <name type="common">Asiatic witchweed</name>
    <name type="synonym">Buchnera asiatica</name>
    <dbReference type="NCBI Taxonomy" id="4170"/>
    <lineage>
        <taxon>Eukaryota</taxon>
        <taxon>Viridiplantae</taxon>
        <taxon>Streptophyta</taxon>
        <taxon>Embryophyta</taxon>
        <taxon>Tracheophyta</taxon>
        <taxon>Spermatophyta</taxon>
        <taxon>Magnoliopsida</taxon>
        <taxon>eudicotyledons</taxon>
        <taxon>Gunneridae</taxon>
        <taxon>Pentapetalae</taxon>
        <taxon>asterids</taxon>
        <taxon>lamiids</taxon>
        <taxon>Lamiales</taxon>
        <taxon>Orobanchaceae</taxon>
        <taxon>Buchnereae</taxon>
        <taxon>Striga</taxon>
    </lineage>
</organism>
<proteinExistence type="predicted"/>
<gene>
    <name evidence="1" type="ORF">STAS_07678</name>
</gene>
<name>A0A5A7PFH8_STRAF</name>
<dbReference type="AlphaFoldDB" id="A0A5A7PFH8"/>
<keyword evidence="2" id="KW-1185">Reference proteome</keyword>
<reference evidence="2" key="1">
    <citation type="journal article" date="2019" name="Curr. Biol.">
        <title>Genome Sequence of Striga asiatica Provides Insight into the Evolution of Plant Parasitism.</title>
        <authorList>
            <person name="Yoshida S."/>
            <person name="Kim S."/>
            <person name="Wafula E.K."/>
            <person name="Tanskanen J."/>
            <person name="Kim Y.M."/>
            <person name="Honaas L."/>
            <person name="Yang Z."/>
            <person name="Spallek T."/>
            <person name="Conn C.E."/>
            <person name="Ichihashi Y."/>
            <person name="Cheong K."/>
            <person name="Cui S."/>
            <person name="Der J.P."/>
            <person name="Gundlach H."/>
            <person name="Jiao Y."/>
            <person name="Hori C."/>
            <person name="Ishida J.K."/>
            <person name="Kasahara H."/>
            <person name="Kiba T."/>
            <person name="Kim M.S."/>
            <person name="Koo N."/>
            <person name="Laohavisit A."/>
            <person name="Lee Y.H."/>
            <person name="Lumba S."/>
            <person name="McCourt P."/>
            <person name="Mortimer J.C."/>
            <person name="Mutuku J.M."/>
            <person name="Nomura T."/>
            <person name="Sasaki-Sekimoto Y."/>
            <person name="Seto Y."/>
            <person name="Wang Y."/>
            <person name="Wakatake T."/>
            <person name="Sakakibara H."/>
            <person name="Demura T."/>
            <person name="Yamaguchi S."/>
            <person name="Yoneyama K."/>
            <person name="Manabe R.I."/>
            <person name="Nelson D.C."/>
            <person name="Schulman A.H."/>
            <person name="Timko M.P."/>
            <person name="dePamphilis C.W."/>
            <person name="Choi D."/>
            <person name="Shirasu K."/>
        </authorList>
    </citation>
    <scope>NUCLEOTIDE SEQUENCE [LARGE SCALE GENOMIC DNA]</scope>
    <source>
        <strain evidence="2">cv. UVA1</strain>
    </source>
</reference>
<protein>
    <submittedName>
        <fullName evidence="1">Tetratricopeptide repeat protein 1</fullName>
    </submittedName>
</protein>
<accession>A0A5A7PFH8</accession>
<comment type="caution">
    <text evidence="1">The sequence shown here is derived from an EMBL/GenBank/DDBJ whole genome shotgun (WGS) entry which is preliminary data.</text>
</comment>
<dbReference type="Proteomes" id="UP000325081">
    <property type="component" value="Unassembled WGS sequence"/>
</dbReference>
<dbReference type="EMBL" id="BKCP01004505">
    <property type="protein sequence ID" value="GER31653.1"/>
    <property type="molecule type" value="Genomic_DNA"/>
</dbReference>